<dbReference type="SUPFAM" id="SSF55781">
    <property type="entry name" value="GAF domain-like"/>
    <property type="match status" value="1"/>
</dbReference>
<dbReference type="Gene3D" id="1.10.10.10">
    <property type="entry name" value="Winged helix-like DNA-binding domain superfamily/Winged helix DNA-binding domain"/>
    <property type="match status" value="1"/>
</dbReference>
<dbReference type="InterPro" id="IPR005471">
    <property type="entry name" value="Tscrpt_reg_IclR_N"/>
</dbReference>
<dbReference type="InterPro" id="IPR036388">
    <property type="entry name" value="WH-like_DNA-bd_sf"/>
</dbReference>
<evidence type="ECO:0000259" key="4">
    <source>
        <dbReference type="PROSITE" id="PS51077"/>
    </source>
</evidence>
<dbReference type="PANTHER" id="PTHR30136:SF24">
    <property type="entry name" value="HTH-TYPE TRANSCRIPTIONAL REPRESSOR ALLR"/>
    <property type="match status" value="1"/>
</dbReference>
<evidence type="ECO:0000259" key="5">
    <source>
        <dbReference type="PROSITE" id="PS51078"/>
    </source>
</evidence>
<evidence type="ECO:0000256" key="1">
    <source>
        <dbReference type="ARBA" id="ARBA00023015"/>
    </source>
</evidence>
<name>A0ABT1NCQ9_9FIRM</name>
<keyword evidence="7" id="KW-1185">Reference proteome</keyword>
<evidence type="ECO:0000256" key="2">
    <source>
        <dbReference type="ARBA" id="ARBA00023125"/>
    </source>
</evidence>
<dbReference type="PANTHER" id="PTHR30136">
    <property type="entry name" value="HELIX-TURN-HELIX TRANSCRIPTIONAL REGULATOR, ICLR FAMILY"/>
    <property type="match status" value="1"/>
</dbReference>
<evidence type="ECO:0000256" key="3">
    <source>
        <dbReference type="ARBA" id="ARBA00023163"/>
    </source>
</evidence>
<dbReference type="CDD" id="cd00090">
    <property type="entry name" value="HTH_ARSR"/>
    <property type="match status" value="1"/>
</dbReference>
<dbReference type="InterPro" id="IPR050707">
    <property type="entry name" value="HTH_MetabolicPath_Reg"/>
</dbReference>
<protein>
    <submittedName>
        <fullName evidence="6">IclR family transcriptional regulator</fullName>
    </submittedName>
</protein>
<dbReference type="SUPFAM" id="SSF46785">
    <property type="entry name" value="Winged helix' DNA-binding domain"/>
    <property type="match status" value="1"/>
</dbReference>
<dbReference type="Pfam" id="PF09339">
    <property type="entry name" value="HTH_IclR"/>
    <property type="match status" value="1"/>
</dbReference>
<dbReference type="InterPro" id="IPR036390">
    <property type="entry name" value="WH_DNA-bd_sf"/>
</dbReference>
<feature type="domain" description="IclR-ED" evidence="5">
    <location>
        <begin position="78"/>
        <end position="250"/>
    </location>
</feature>
<keyword evidence="2" id="KW-0238">DNA-binding</keyword>
<dbReference type="Gene3D" id="3.30.450.40">
    <property type="match status" value="1"/>
</dbReference>
<comment type="caution">
    <text evidence="6">The sequence shown here is derived from an EMBL/GenBank/DDBJ whole genome shotgun (WGS) entry which is preliminary data.</text>
</comment>
<gene>
    <name evidence="6" type="ORF">LJD61_05740</name>
</gene>
<feature type="domain" description="HTH iclR-type" evidence="4">
    <location>
        <begin position="13"/>
        <end position="75"/>
    </location>
</feature>
<keyword evidence="1" id="KW-0805">Transcription regulation</keyword>
<dbReference type="InterPro" id="IPR011991">
    <property type="entry name" value="ArsR-like_HTH"/>
</dbReference>
<organism evidence="6 7">
    <name type="scientific">Lutispora saccharofermentans</name>
    <dbReference type="NCBI Taxonomy" id="3024236"/>
    <lineage>
        <taxon>Bacteria</taxon>
        <taxon>Bacillati</taxon>
        <taxon>Bacillota</taxon>
        <taxon>Clostridia</taxon>
        <taxon>Lutisporales</taxon>
        <taxon>Lutisporaceae</taxon>
        <taxon>Lutispora</taxon>
    </lineage>
</organism>
<dbReference type="RefSeq" id="WP_255226565.1">
    <property type="nucleotide sequence ID" value="NZ_JAJEKE010000003.1"/>
</dbReference>
<dbReference type="InterPro" id="IPR029016">
    <property type="entry name" value="GAF-like_dom_sf"/>
</dbReference>
<dbReference type="Proteomes" id="UP001651880">
    <property type="component" value="Unassembled WGS sequence"/>
</dbReference>
<accession>A0ABT1NCQ9</accession>
<sequence length="253" mass="28381">MTNKAGNGGSGLIKSVQKSLKILKYIIDADDEVNLSDIEKALGYNVSTVHHLLKTLMEEGFVSQNKITRKYDIGPEIFFAWLGGRKPENYFSRVTPILEECVQETGETTNLFIRDDNEAVCITGCESKYTLRAFLKIGRRIPLTSTAAGKAFLVNLRPEDLKKYLPNTSKDLERLSKELEDSRVRGYTLEIEEFEDMITAIGVPVIDHNGRVICALSTIAPSVRIDKEKIDLISKALINASNRITEIMEGVFY</sequence>
<dbReference type="InterPro" id="IPR014757">
    <property type="entry name" value="Tscrpt_reg_IclR_C"/>
</dbReference>
<reference evidence="6 7" key="1">
    <citation type="submission" date="2021-10" db="EMBL/GenBank/DDBJ databases">
        <title>Lutispora strain m25 sp. nov., a thermophilic, non-spore-forming bacterium isolated from a lab-scale methanogenic bioreactor digesting anaerobic sludge.</title>
        <authorList>
            <person name="El Houari A."/>
            <person name="Mcdonald J."/>
        </authorList>
    </citation>
    <scope>NUCLEOTIDE SEQUENCE [LARGE SCALE GENOMIC DNA]</scope>
    <source>
        <strain evidence="7">m25</strain>
    </source>
</reference>
<dbReference type="PROSITE" id="PS51078">
    <property type="entry name" value="ICLR_ED"/>
    <property type="match status" value="1"/>
</dbReference>
<dbReference type="SMART" id="SM00346">
    <property type="entry name" value="HTH_ICLR"/>
    <property type="match status" value="1"/>
</dbReference>
<proteinExistence type="predicted"/>
<dbReference type="Pfam" id="PF01614">
    <property type="entry name" value="IclR_C"/>
    <property type="match status" value="1"/>
</dbReference>
<dbReference type="EMBL" id="JAJEKE010000003">
    <property type="protein sequence ID" value="MCQ1529048.1"/>
    <property type="molecule type" value="Genomic_DNA"/>
</dbReference>
<evidence type="ECO:0000313" key="6">
    <source>
        <dbReference type="EMBL" id="MCQ1529048.1"/>
    </source>
</evidence>
<keyword evidence="3" id="KW-0804">Transcription</keyword>
<evidence type="ECO:0000313" key="7">
    <source>
        <dbReference type="Proteomes" id="UP001651880"/>
    </source>
</evidence>
<dbReference type="PROSITE" id="PS51077">
    <property type="entry name" value="HTH_ICLR"/>
    <property type="match status" value="1"/>
</dbReference>